<evidence type="ECO:0000256" key="1">
    <source>
        <dbReference type="SAM" id="MobiDB-lite"/>
    </source>
</evidence>
<feature type="non-terminal residue" evidence="2">
    <location>
        <position position="111"/>
    </location>
</feature>
<evidence type="ECO:0000313" key="2">
    <source>
        <dbReference type="EMBL" id="CAG8784811.1"/>
    </source>
</evidence>
<proteinExistence type="predicted"/>
<name>A0A9N9JJ65_9GLOM</name>
<feature type="compositionally biased region" description="Acidic residues" evidence="1">
    <location>
        <begin position="100"/>
        <end position="111"/>
    </location>
</feature>
<dbReference type="OrthoDB" id="270624at2759"/>
<reference evidence="2" key="1">
    <citation type="submission" date="2021-06" db="EMBL/GenBank/DDBJ databases">
        <authorList>
            <person name="Kallberg Y."/>
            <person name="Tangrot J."/>
            <person name="Rosling A."/>
        </authorList>
    </citation>
    <scope>NUCLEOTIDE SEQUENCE</scope>
    <source>
        <strain evidence="2">MA453B</strain>
    </source>
</reference>
<gene>
    <name evidence="2" type="ORF">DERYTH_LOCUS20175</name>
</gene>
<protein>
    <submittedName>
        <fullName evidence="2">6707_t:CDS:1</fullName>
    </submittedName>
</protein>
<accession>A0A9N9JJ65</accession>
<comment type="caution">
    <text evidence="2">The sequence shown here is derived from an EMBL/GenBank/DDBJ whole genome shotgun (WGS) entry which is preliminary data.</text>
</comment>
<dbReference type="EMBL" id="CAJVPY010023298">
    <property type="protein sequence ID" value="CAG8784811.1"/>
    <property type="molecule type" value="Genomic_DNA"/>
</dbReference>
<feature type="region of interest" description="Disordered" evidence="1">
    <location>
        <begin position="43"/>
        <end position="111"/>
    </location>
</feature>
<evidence type="ECO:0000313" key="3">
    <source>
        <dbReference type="Proteomes" id="UP000789405"/>
    </source>
</evidence>
<organism evidence="2 3">
    <name type="scientific">Dentiscutata erythropus</name>
    <dbReference type="NCBI Taxonomy" id="1348616"/>
    <lineage>
        <taxon>Eukaryota</taxon>
        <taxon>Fungi</taxon>
        <taxon>Fungi incertae sedis</taxon>
        <taxon>Mucoromycota</taxon>
        <taxon>Glomeromycotina</taxon>
        <taxon>Glomeromycetes</taxon>
        <taxon>Diversisporales</taxon>
        <taxon>Gigasporaceae</taxon>
        <taxon>Dentiscutata</taxon>
    </lineage>
</organism>
<sequence length="111" mass="12858">MISALLWVRKGATAEKPEKYELDDKEYDRISKLTAAQLEISKSELESHEAETINVKSDPELESHEVKMTDVKSDPELESHEVKMVDENSDPELLEYNLEQYDEEDEEEEGQ</sequence>
<feature type="compositionally biased region" description="Basic and acidic residues" evidence="1">
    <location>
        <begin position="43"/>
        <end position="86"/>
    </location>
</feature>
<keyword evidence="3" id="KW-1185">Reference proteome</keyword>
<dbReference type="Proteomes" id="UP000789405">
    <property type="component" value="Unassembled WGS sequence"/>
</dbReference>
<dbReference type="AlphaFoldDB" id="A0A9N9JJ65"/>